<dbReference type="InterPro" id="IPR045851">
    <property type="entry name" value="AMP-bd_C_sf"/>
</dbReference>
<sequence>MPLPGRSEMELPQQLDFPKIAFDAVLAHAARAYPERIALRDGQLTLTFSELHDHALRVAAGLRAQGVRRGDLIALHLPNTLWFPVAYFAILGAGATACPVNPAQPAEVVRRQLEHFGAVGVITHPSCAANVISDLPPQIRLCITVPATAAAPAPDSGGPAETTTPWHELLAADPLDDGPVDPDSVAHLQLTGGTTGQSKGVRVLHRNLVSNILQAARRRSSVEPDLDDNGLFSLRPIEGARHQHTEELGRGVVAQVSPYFHGMGLINQCTNTMLGISVVVEGRFDPDRYLADIETYGVTKLSGSTAFYHALLASEEVTLRNLSSVISISCGGAPVDTSTLARLRTVFTNAEVMQVYGLSEATCTVVMQPPVTLADSPAGSAGLPVVGTEVELRDDSGVPIAAVGGTGEIWVRGPQVTDGYHQDPELTAQQFRDGWLRTGDLGRFDEQGHLFIIGRVKDMIIYKGYNVYPAHLEEILGTHPAVARSAVVGIARADVDEIPVAFVVPHPSEQPGPVLADDLMHHVGDRVAPYQRLREVHFVEDLPLSPTGKVLKSALREFLST</sequence>
<dbReference type="InterPro" id="IPR000873">
    <property type="entry name" value="AMP-dep_synth/lig_dom"/>
</dbReference>
<dbReference type="InterPro" id="IPR025110">
    <property type="entry name" value="AMP-bd_C"/>
</dbReference>
<dbReference type="GO" id="GO:0016405">
    <property type="term" value="F:CoA-ligase activity"/>
    <property type="evidence" value="ECO:0007669"/>
    <property type="project" value="TreeGrafter"/>
</dbReference>
<evidence type="ECO:0000313" key="5">
    <source>
        <dbReference type="EMBL" id="SED02086.1"/>
    </source>
</evidence>
<dbReference type="PANTHER" id="PTHR24096:SF149">
    <property type="entry name" value="AMP-BINDING DOMAIN-CONTAINING PROTEIN-RELATED"/>
    <property type="match status" value="1"/>
</dbReference>
<gene>
    <name evidence="5" type="ORF">SAMN04490239_6439</name>
</gene>
<comment type="similarity">
    <text evidence="1">Belongs to the ATP-dependent AMP-binding enzyme family.</text>
</comment>
<dbReference type="Gene3D" id="3.40.50.12780">
    <property type="entry name" value="N-terminal domain of ligase-like"/>
    <property type="match status" value="1"/>
</dbReference>
<name>A0A1H4X8U8_9NOCA</name>
<feature type="domain" description="AMP-binding enzyme C-terminal" evidence="4">
    <location>
        <begin position="472"/>
        <end position="549"/>
    </location>
</feature>
<dbReference type="OrthoDB" id="9803968at2"/>
<evidence type="ECO:0000256" key="1">
    <source>
        <dbReference type="ARBA" id="ARBA00006432"/>
    </source>
</evidence>
<dbReference type="Proteomes" id="UP000183561">
    <property type="component" value="Unassembled WGS sequence"/>
</dbReference>
<organism evidence="5 6">
    <name type="scientific">Rhodococcus koreensis</name>
    <dbReference type="NCBI Taxonomy" id="99653"/>
    <lineage>
        <taxon>Bacteria</taxon>
        <taxon>Bacillati</taxon>
        <taxon>Actinomycetota</taxon>
        <taxon>Actinomycetes</taxon>
        <taxon>Mycobacteriales</taxon>
        <taxon>Nocardiaceae</taxon>
        <taxon>Rhodococcus</taxon>
    </lineage>
</organism>
<dbReference type="EMBL" id="FNSV01000005">
    <property type="protein sequence ID" value="SED02086.1"/>
    <property type="molecule type" value="Genomic_DNA"/>
</dbReference>
<keyword evidence="6" id="KW-1185">Reference proteome</keyword>
<keyword evidence="2" id="KW-0436">Ligase</keyword>
<proteinExistence type="inferred from homology"/>
<evidence type="ECO:0000256" key="2">
    <source>
        <dbReference type="ARBA" id="ARBA00022598"/>
    </source>
</evidence>
<dbReference type="AlphaFoldDB" id="A0A1H4X8U8"/>
<dbReference type="PANTHER" id="PTHR24096">
    <property type="entry name" value="LONG-CHAIN-FATTY-ACID--COA LIGASE"/>
    <property type="match status" value="1"/>
</dbReference>
<protein>
    <submittedName>
        <fullName evidence="5">Long-chain acyl-CoA synthetase</fullName>
    </submittedName>
</protein>
<reference evidence="6" key="1">
    <citation type="submission" date="2016-10" db="EMBL/GenBank/DDBJ databases">
        <authorList>
            <person name="Varghese N."/>
            <person name="Submissions S."/>
        </authorList>
    </citation>
    <scope>NUCLEOTIDE SEQUENCE [LARGE SCALE GENOMIC DNA]</scope>
    <source>
        <strain evidence="6">DSM 44498</strain>
    </source>
</reference>
<dbReference type="PROSITE" id="PS00455">
    <property type="entry name" value="AMP_BINDING"/>
    <property type="match status" value="1"/>
</dbReference>
<dbReference type="InterPro" id="IPR042099">
    <property type="entry name" value="ANL_N_sf"/>
</dbReference>
<dbReference type="SUPFAM" id="SSF56801">
    <property type="entry name" value="Acetyl-CoA synthetase-like"/>
    <property type="match status" value="1"/>
</dbReference>
<evidence type="ECO:0000259" key="3">
    <source>
        <dbReference type="Pfam" id="PF00501"/>
    </source>
</evidence>
<dbReference type="Pfam" id="PF13193">
    <property type="entry name" value="AMP-binding_C"/>
    <property type="match status" value="1"/>
</dbReference>
<dbReference type="InterPro" id="IPR020845">
    <property type="entry name" value="AMP-binding_CS"/>
</dbReference>
<evidence type="ECO:0000313" key="6">
    <source>
        <dbReference type="Proteomes" id="UP000183561"/>
    </source>
</evidence>
<dbReference type="RefSeq" id="WP_072936959.1">
    <property type="nucleotide sequence ID" value="NZ_FNSV01000005.1"/>
</dbReference>
<dbReference type="Gene3D" id="3.30.300.30">
    <property type="match status" value="1"/>
</dbReference>
<dbReference type="Pfam" id="PF00501">
    <property type="entry name" value="AMP-binding"/>
    <property type="match status" value="1"/>
</dbReference>
<feature type="domain" description="AMP-dependent synthetase/ligase" evidence="3">
    <location>
        <begin position="27"/>
        <end position="421"/>
    </location>
</feature>
<accession>A0A1H4X8U8</accession>
<evidence type="ECO:0000259" key="4">
    <source>
        <dbReference type="Pfam" id="PF13193"/>
    </source>
</evidence>